<sequence>MKAILLAAGRGTRISRMIEDVPKSTLPIDGVPLIRRTAQMLLDSGFELVVCVGYQSNKIYEALEGLPVKYYFNPFYNVTNSIASLWFAREELQGDSIVLNADVYFSKEILDLVLNDKYEVSMAIDKTRTEVGDYFFSTTDNGCIEKYGKELPLSSRSCEYVGLAKIRGSFMEKFNERLGWLVETHQHSLWWENVLYSFADTKEQNIYTVDVGGRFWAEIDYFDDYERILKHIEKEEEALVRPAPSLRRAY</sequence>
<dbReference type="Proteomes" id="UP001596113">
    <property type="component" value="Unassembled WGS sequence"/>
</dbReference>
<evidence type="ECO:0000259" key="3">
    <source>
        <dbReference type="Pfam" id="PF12804"/>
    </source>
</evidence>
<dbReference type="RefSeq" id="WP_378129583.1">
    <property type="nucleotide sequence ID" value="NZ_JBHSMI010000005.1"/>
</dbReference>
<dbReference type="Pfam" id="PF12804">
    <property type="entry name" value="NTP_transf_3"/>
    <property type="match status" value="1"/>
</dbReference>
<dbReference type="InterPro" id="IPR025877">
    <property type="entry name" value="MobA-like_NTP_Trfase"/>
</dbReference>
<keyword evidence="2" id="KW-0548">Nucleotidyltransferase</keyword>
<dbReference type="CDD" id="cd02523">
    <property type="entry name" value="PC_cytidylyltransferase"/>
    <property type="match status" value="1"/>
</dbReference>
<gene>
    <name evidence="4" type="ORF">ACFPOF_03255</name>
</gene>
<keyword evidence="1 4" id="KW-0808">Transferase</keyword>
<comment type="caution">
    <text evidence="4">The sequence shown here is derived from an EMBL/GenBank/DDBJ whole genome shotgun (WGS) entry which is preliminary data.</text>
</comment>
<dbReference type="Gene3D" id="3.90.550.10">
    <property type="entry name" value="Spore Coat Polysaccharide Biosynthesis Protein SpsA, Chain A"/>
    <property type="match status" value="1"/>
</dbReference>
<protein>
    <submittedName>
        <fullName evidence="4">NTP transferase domain-containing protein</fullName>
    </submittedName>
</protein>
<dbReference type="InterPro" id="IPR050065">
    <property type="entry name" value="GlmU-like"/>
</dbReference>
<dbReference type="SUPFAM" id="SSF53448">
    <property type="entry name" value="Nucleotide-diphospho-sugar transferases"/>
    <property type="match status" value="1"/>
</dbReference>
<reference evidence="5" key="1">
    <citation type="journal article" date="2019" name="Int. J. Syst. Evol. Microbiol.">
        <title>The Global Catalogue of Microorganisms (GCM) 10K type strain sequencing project: providing services to taxonomists for standard genome sequencing and annotation.</title>
        <authorList>
            <consortium name="The Broad Institute Genomics Platform"/>
            <consortium name="The Broad Institute Genome Sequencing Center for Infectious Disease"/>
            <person name="Wu L."/>
            <person name="Ma J."/>
        </authorList>
    </citation>
    <scope>NUCLEOTIDE SEQUENCE [LARGE SCALE GENOMIC DNA]</scope>
    <source>
        <strain evidence="5">CGMCC 1.18575</strain>
    </source>
</reference>
<keyword evidence="5" id="KW-1185">Reference proteome</keyword>
<accession>A0ABW0HKQ6</accession>
<dbReference type="GO" id="GO:0016740">
    <property type="term" value="F:transferase activity"/>
    <property type="evidence" value="ECO:0007669"/>
    <property type="project" value="UniProtKB-KW"/>
</dbReference>
<organism evidence="4 5">
    <name type="scientific">Cohnella soli</name>
    <dbReference type="NCBI Taxonomy" id="425005"/>
    <lineage>
        <taxon>Bacteria</taxon>
        <taxon>Bacillati</taxon>
        <taxon>Bacillota</taxon>
        <taxon>Bacilli</taxon>
        <taxon>Bacillales</taxon>
        <taxon>Paenibacillaceae</taxon>
        <taxon>Cohnella</taxon>
    </lineage>
</organism>
<evidence type="ECO:0000256" key="2">
    <source>
        <dbReference type="ARBA" id="ARBA00022695"/>
    </source>
</evidence>
<dbReference type="PANTHER" id="PTHR43584">
    <property type="entry name" value="NUCLEOTIDYL TRANSFERASE"/>
    <property type="match status" value="1"/>
</dbReference>
<dbReference type="PANTHER" id="PTHR43584:SF5">
    <property type="entry name" value="PROTEIN LICC"/>
    <property type="match status" value="1"/>
</dbReference>
<evidence type="ECO:0000313" key="5">
    <source>
        <dbReference type="Proteomes" id="UP001596113"/>
    </source>
</evidence>
<evidence type="ECO:0000313" key="4">
    <source>
        <dbReference type="EMBL" id="MFC5401740.1"/>
    </source>
</evidence>
<dbReference type="InterPro" id="IPR029044">
    <property type="entry name" value="Nucleotide-diphossugar_trans"/>
</dbReference>
<feature type="domain" description="MobA-like NTP transferase" evidence="3">
    <location>
        <begin position="3"/>
        <end position="116"/>
    </location>
</feature>
<dbReference type="EMBL" id="JBHSMI010000005">
    <property type="protein sequence ID" value="MFC5401740.1"/>
    <property type="molecule type" value="Genomic_DNA"/>
</dbReference>
<name>A0ABW0HKQ6_9BACL</name>
<proteinExistence type="predicted"/>
<evidence type="ECO:0000256" key="1">
    <source>
        <dbReference type="ARBA" id="ARBA00022679"/>
    </source>
</evidence>